<dbReference type="Proteomes" id="UP000434957">
    <property type="component" value="Unassembled WGS sequence"/>
</dbReference>
<keyword evidence="2" id="KW-1185">Reference proteome</keyword>
<organism evidence="1 2">
    <name type="scientific">Phytophthora rubi</name>
    <dbReference type="NCBI Taxonomy" id="129364"/>
    <lineage>
        <taxon>Eukaryota</taxon>
        <taxon>Sar</taxon>
        <taxon>Stramenopiles</taxon>
        <taxon>Oomycota</taxon>
        <taxon>Peronosporomycetes</taxon>
        <taxon>Peronosporales</taxon>
        <taxon>Peronosporaceae</taxon>
        <taxon>Phytophthora</taxon>
    </lineage>
</organism>
<dbReference type="AlphaFoldDB" id="A0A6A4E658"/>
<gene>
    <name evidence="1" type="ORF">PR003_g18447</name>
</gene>
<sequence length="98" mass="10951">MPKMKTWACVAMSTGWVVMHDTRGRARLVYSSMDMRPFFTDEKVVCWRLSSWGSSNTTPQVSLHARHRREAGGFGDKLAECPLFHTSPSTLTGESASV</sequence>
<dbReference type="EMBL" id="QXFT01001479">
    <property type="protein sequence ID" value="KAE9317555.1"/>
    <property type="molecule type" value="Genomic_DNA"/>
</dbReference>
<reference evidence="1 2" key="1">
    <citation type="submission" date="2018-08" db="EMBL/GenBank/DDBJ databases">
        <title>Genomic investigation of the strawberry pathogen Phytophthora fragariae indicates pathogenicity is determined by transcriptional variation in three key races.</title>
        <authorList>
            <person name="Adams T.M."/>
            <person name="Armitage A.D."/>
            <person name="Sobczyk M.K."/>
            <person name="Bates H.J."/>
            <person name="Dunwell J.M."/>
            <person name="Nellist C.F."/>
            <person name="Harrison R.J."/>
        </authorList>
    </citation>
    <scope>NUCLEOTIDE SEQUENCE [LARGE SCALE GENOMIC DNA]</scope>
    <source>
        <strain evidence="1 2">SCRP333</strain>
    </source>
</reference>
<proteinExistence type="predicted"/>
<name>A0A6A4E658_9STRA</name>
<comment type="caution">
    <text evidence="1">The sequence shown here is derived from an EMBL/GenBank/DDBJ whole genome shotgun (WGS) entry which is preliminary data.</text>
</comment>
<evidence type="ECO:0000313" key="2">
    <source>
        <dbReference type="Proteomes" id="UP000434957"/>
    </source>
</evidence>
<protein>
    <submittedName>
        <fullName evidence="1">Uncharacterized protein</fullName>
    </submittedName>
</protein>
<evidence type="ECO:0000313" key="1">
    <source>
        <dbReference type="EMBL" id="KAE9317555.1"/>
    </source>
</evidence>
<accession>A0A6A4E658</accession>